<evidence type="ECO:0000256" key="4">
    <source>
        <dbReference type="SAM" id="Phobius"/>
    </source>
</evidence>
<keyword evidence="4" id="KW-0472">Membrane</keyword>
<dbReference type="PANTHER" id="PTHR43313:SF3">
    <property type="entry name" value="17-BETA-HYDROXYSTEROID DEHYDROGENASE TYPE 2"/>
    <property type="match status" value="1"/>
</dbReference>
<reference evidence="5" key="2">
    <citation type="submission" date="2025-08" db="UniProtKB">
        <authorList>
            <consortium name="Ensembl"/>
        </authorList>
    </citation>
    <scope>IDENTIFICATION</scope>
</reference>
<dbReference type="PRINTS" id="PR00080">
    <property type="entry name" value="SDRFAMILY"/>
</dbReference>
<name>A0A672ZQ78_9TELE</name>
<proteinExistence type="inferred from homology"/>
<dbReference type="SUPFAM" id="SSF51735">
    <property type="entry name" value="NAD(P)-binding Rossmann-fold domains"/>
    <property type="match status" value="1"/>
</dbReference>
<feature type="transmembrane region" description="Helical" evidence="4">
    <location>
        <begin position="40"/>
        <end position="61"/>
    </location>
</feature>
<dbReference type="GO" id="GO:0016491">
    <property type="term" value="F:oxidoreductase activity"/>
    <property type="evidence" value="ECO:0007669"/>
    <property type="project" value="UniProtKB-KW"/>
</dbReference>
<reference evidence="5" key="1">
    <citation type="submission" date="2019-06" db="EMBL/GenBank/DDBJ databases">
        <authorList>
            <consortium name="Wellcome Sanger Institute Data Sharing"/>
        </authorList>
    </citation>
    <scope>NUCLEOTIDE SEQUENCE [LARGE SCALE GENOMIC DNA]</scope>
</reference>
<evidence type="ECO:0000313" key="5">
    <source>
        <dbReference type="Ensembl" id="ENSSORP00005019405.1"/>
    </source>
</evidence>
<dbReference type="Proteomes" id="UP000472271">
    <property type="component" value="Chromosome 6"/>
</dbReference>
<dbReference type="PANTHER" id="PTHR43313">
    <property type="entry name" value="SHORT-CHAIN DEHYDROGENASE/REDUCTASE FAMILY 9C"/>
    <property type="match status" value="1"/>
</dbReference>
<dbReference type="Pfam" id="PF00106">
    <property type="entry name" value="adh_short"/>
    <property type="match status" value="1"/>
</dbReference>
<dbReference type="AlphaFoldDB" id="A0A672ZQ78"/>
<dbReference type="OrthoDB" id="9876299at2759"/>
<accession>A0A672ZQ78</accession>
<reference evidence="5" key="3">
    <citation type="submission" date="2025-09" db="UniProtKB">
        <authorList>
            <consortium name="Ensembl"/>
        </authorList>
    </citation>
    <scope>IDENTIFICATION</scope>
</reference>
<organism evidence="5 6">
    <name type="scientific">Sphaeramia orbicularis</name>
    <name type="common">orbiculate cardinalfish</name>
    <dbReference type="NCBI Taxonomy" id="375764"/>
    <lineage>
        <taxon>Eukaryota</taxon>
        <taxon>Metazoa</taxon>
        <taxon>Chordata</taxon>
        <taxon>Craniata</taxon>
        <taxon>Vertebrata</taxon>
        <taxon>Euteleostomi</taxon>
        <taxon>Actinopterygii</taxon>
        <taxon>Neopterygii</taxon>
        <taxon>Teleostei</taxon>
        <taxon>Neoteleostei</taxon>
        <taxon>Acanthomorphata</taxon>
        <taxon>Gobiaria</taxon>
        <taxon>Kurtiformes</taxon>
        <taxon>Apogonoidei</taxon>
        <taxon>Apogonidae</taxon>
        <taxon>Apogoninae</taxon>
        <taxon>Sphaeramia</taxon>
    </lineage>
</organism>
<dbReference type="Ensembl" id="ENSSORT00005019963.1">
    <property type="protein sequence ID" value="ENSSORP00005019405.1"/>
    <property type="gene ID" value="ENSSORG00005009548.1"/>
</dbReference>
<dbReference type="Gene3D" id="3.40.50.720">
    <property type="entry name" value="NAD(P)-binding Rossmann-like Domain"/>
    <property type="match status" value="1"/>
</dbReference>
<gene>
    <name evidence="5" type="primary">hsd17b2</name>
</gene>
<keyword evidence="6" id="KW-1185">Reference proteome</keyword>
<dbReference type="InterPro" id="IPR036291">
    <property type="entry name" value="NAD(P)-bd_dom_sf"/>
</dbReference>
<dbReference type="GO" id="GO:0008202">
    <property type="term" value="P:steroid metabolic process"/>
    <property type="evidence" value="ECO:0007669"/>
    <property type="project" value="TreeGrafter"/>
</dbReference>
<evidence type="ECO:0000256" key="2">
    <source>
        <dbReference type="ARBA" id="ARBA00023002"/>
    </source>
</evidence>
<dbReference type="PROSITE" id="PS00061">
    <property type="entry name" value="ADH_SHORT"/>
    <property type="match status" value="1"/>
</dbReference>
<dbReference type="PRINTS" id="PR00081">
    <property type="entry name" value="GDHRDH"/>
</dbReference>
<keyword evidence="2" id="KW-0560">Oxidoreductase</keyword>
<dbReference type="InParanoid" id="A0A672ZQ78"/>
<dbReference type="InterPro" id="IPR002347">
    <property type="entry name" value="SDR_fam"/>
</dbReference>
<evidence type="ECO:0000256" key="1">
    <source>
        <dbReference type="ARBA" id="ARBA00006484"/>
    </source>
</evidence>
<evidence type="ECO:0000313" key="6">
    <source>
        <dbReference type="Proteomes" id="UP000472271"/>
    </source>
</evidence>
<sequence>MWGCMCVGVAAVYISTVVWKCKEGSVVGYWAAASVAFGSGLYFVLSPVWCGVSLLCCSLGLHCLTLRMKQMLPPQGKAVLVTGCDTGFGHAVAKQLSEMGVQVFAGVLDVNGPGAQELKERGSENLHVLQLDVTDSSQIEQAHQHIRSQVGRTGLWGLVNNAGILQCPVDAELHPFSGYRRLMEVNFLAAVKMCQVFLPLLRRSRGRIVNVSSLAGDVPIPTFAAYGASKAALSTFSRVMRLELAEWGVRVSIIQPTGFRTNIYGVSGDTLRFRDEILRDISPETREDYGEAYISSFSTNLSKMPQQLPDNLSPVVDDICDALLSIQPKPLYMPGQMGWLLPFLHRHCPTSVLDVLIINLIKHTNCKPAGLRSN</sequence>
<evidence type="ECO:0000256" key="3">
    <source>
        <dbReference type="RuleBase" id="RU000363"/>
    </source>
</evidence>
<keyword evidence="4" id="KW-1133">Transmembrane helix</keyword>
<dbReference type="InterPro" id="IPR020904">
    <property type="entry name" value="Sc_DH/Rdtase_CS"/>
</dbReference>
<protein>
    <submittedName>
        <fullName evidence="5">Estradiol 17-beta-dehydrogenase 2-like</fullName>
    </submittedName>
</protein>
<comment type="similarity">
    <text evidence="1 3">Belongs to the short-chain dehydrogenases/reductases (SDR) family.</text>
</comment>
<keyword evidence="4" id="KW-0812">Transmembrane</keyword>